<keyword evidence="20" id="KW-1185">Reference proteome</keyword>
<evidence type="ECO:0000256" key="6">
    <source>
        <dbReference type="ARBA" id="ARBA00022741"/>
    </source>
</evidence>
<dbReference type="OrthoDB" id="7324976at2"/>
<name>A0A844XQJ0_9SPHN</name>
<keyword evidence="8" id="KW-0902">Two-component regulatory system</keyword>
<evidence type="ECO:0000256" key="10">
    <source>
        <dbReference type="ARBA" id="ARBA00023125"/>
    </source>
</evidence>
<dbReference type="Pfam" id="PF00072">
    <property type="entry name" value="Response_reg"/>
    <property type="match status" value="1"/>
</dbReference>
<dbReference type="PROSITE" id="PS50110">
    <property type="entry name" value="RESPONSE_REGULATORY"/>
    <property type="match status" value="1"/>
</dbReference>
<accession>A0A844XQJ0</accession>
<dbReference type="CDD" id="cd00156">
    <property type="entry name" value="REC"/>
    <property type="match status" value="1"/>
</dbReference>
<reference evidence="19 20" key="1">
    <citation type="submission" date="2019-12" db="EMBL/GenBank/DDBJ databases">
        <title>Genomic-based taxomic classification of the family Erythrobacteraceae.</title>
        <authorList>
            <person name="Xu L."/>
        </authorList>
    </citation>
    <scope>NUCLEOTIDE SEQUENCE [LARGE SCALE GENOMIC DNA]</scope>
    <source>
        <strain evidence="19 20">DSM 17792</strain>
    </source>
</reference>
<evidence type="ECO:0000259" key="17">
    <source>
        <dbReference type="PROSITE" id="PS50045"/>
    </source>
</evidence>
<dbReference type="SUPFAM" id="SSF52540">
    <property type="entry name" value="P-loop containing nucleoside triphosphate hydrolases"/>
    <property type="match status" value="1"/>
</dbReference>
<dbReference type="InterPro" id="IPR011006">
    <property type="entry name" value="CheY-like_superfamily"/>
</dbReference>
<dbReference type="SUPFAM" id="SSF52172">
    <property type="entry name" value="CheY-like"/>
    <property type="match status" value="1"/>
</dbReference>
<proteinExistence type="predicted"/>
<dbReference type="PROSITE" id="PS00675">
    <property type="entry name" value="SIGMA54_INTERACT_1"/>
    <property type="match status" value="1"/>
</dbReference>
<dbReference type="InterPro" id="IPR027417">
    <property type="entry name" value="P-loop_NTPase"/>
</dbReference>
<evidence type="ECO:0000256" key="1">
    <source>
        <dbReference type="ARBA" id="ARBA00004496"/>
    </source>
</evidence>
<keyword evidence="9" id="KW-0805">Transcription regulation</keyword>
<protein>
    <recommendedName>
        <fullName evidence="2">DNA-binding transcriptional regulator NtrC</fullName>
    </recommendedName>
    <alternativeName>
        <fullName evidence="13">Nitrogen regulation protein NR(I)</fullName>
    </alternativeName>
    <alternativeName>
        <fullName evidence="14">Nitrogen regulator I</fullName>
    </alternativeName>
</protein>
<keyword evidence="3" id="KW-0963">Cytoplasm</keyword>
<dbReference type="InterPro" id="IPR025662">
    <property type="entry name" value="Sigma_54_int_dom_ATP-bd_1"/>
</dbReference>
<gene>
    <name evidence="19" type="ORF">GRI69_06015</name>
</gene>
<evidence type="ECO:0000256" key="8">
    <source>
        <dbReference type="ARBA" id="ARBA00023012"/>
    </source>
</evidence>
<keyword evidence="12" id="KW-0804">Transcription</keyword>
<evidence type="ECO:0000256" key="13">
    <source>
        <dbReference type="ARBA" id="ARBA00029881"/>
    </source>
</evidence>
<feature type="domain" description="Response regulatory" evidence="18">
    <location>
        <begin position="8"/>
        <end position="125"/>
    </location>
</feature>
<evidence type="ECO:0000256" key="14">
    <source>
        <dbReference type="ARBA" id="ARBA00031910"/>
    </source>
</evidence>
<dbReference type="InterPro" id="IPR058031">
    <property type="entry name" value="AAA_lid_NorR"/>
</dbReference>
<dbReference type="GO" id="GO:0006355">
    <property type="term" value="P:regulation of DNA-templated transcription"/>
    <property type="evidence" value="ECO:0007669"/>
    <property type="project" value="InterPro"/>
</dbReference>
<dbReference type="PANTHER" id="PTHR32071:SF95">
    <property type="entry name" value="DNA-BINDING TRANSCRIPTIONAL REGULATOR NTRC"/>
    <property type="match status" value="1"/>
</dbReference>
<evidence type="ECO:0000256" key="15">
    <source>
        <dbReference type="ARBA" id="ARBA00043886"/>
    </source>
</evidence>
<dbReference type="GO" id="GO:0005737">
    <property type="term" value="C:cytoplasm"/>
    <property type="evidence" value="ECO:0007669"/>
    <property type="project" value="UniProtKB-SubCell"/>
</dbReference>
<evidence type="ECO:0000256" key="3">
    <source>
        <dbReference type="ARBA" id="ARBA00022490"/>
    </source>
</evidence>
<dbReference type="PROSITE" id="PS50045">
    <property type="entry name" value="SIGMA54_INTERACT_4"/>
    <property type="match status" value="1"/>
</dbReference>
<evidence type="ECO:0000313" key="19">
    <source>
        <dbReference type="EMBL" id="MXO47806.1"/>
    </source>
</evidence>
<evidence type="ECO:0000256" key="4">
    <source>
        <dbReference type="ARBA" id="ARBA00022491"/>
    </source>
</evidence>
<evidence type="ECO:0000256" key="5">
    <source>
        <dbReference type="ARBA" id="ARBA00022553"/>
    </source>
</evidence>
<dbReference type="Proteomes" id="UP000448199">
    <property type="component" value="Unassembled WGS sequence"/>
</dbReference>
<dbReference type="AlphaFoldDB" id="A0A844XQJ0"/>
<dbReference type="PRINTS" id="PR01590">
    <property type="entry name" value="HTHFIS"/>
</dbReference>
<dbReference type="GO" id="GO:0000160">
    <property type="term" value="P:phosphorelay signal transduction system"/>
    <property type="evidence" value="ECO:0007669"/>
    <property type="project" value="UniProtKB-KW"/>
</dbReference>
<dbReference type="InterPro" id="IPR002197">
    <property type="entry name" value="HTH_Fis"/>
</dbReference>
<dbReference type="InterPro" id="IPR009057">
    <property type="entry name" value="Homeodomain-like_sf"/>
</dbReference>
<feature type="domain" description="Sigma-54 factor interaction" evidence="17">
    <location>
        <begin position="150"/>
        <end position="379"/>
    </location>
</feature>
<dbReference type="InterPro" id="IPR002078">
    <property type="entry name" value="Sigma_54_int"/>
</dbReference>
<comment type="caution">
    <text evidence="19">The sequence shown here is derived from an EMBL/GenBank/DDBJ whole genome shotgun (WGS) entry which is preliminary data.</text>
</comment>
<dbReference type="Pfam" id="PF00158">
    <property type="entry name" value="Sigma54_activat"/>
    <property type="match status" value="1"/>
</dbReference>
<dbReference type="SMART" id="SM00448">
    <property type="entry name" value="REC"/>
    <property type="match status" value="1"/>
</dbReference>
<keyword evidence="4" id="KW-0678">Repressor</keyword>
<keyword evidence="7" id="KW-0067">ATP-binding</keyword>
<dbReference type="Gene3D" id="1.10.10.60">
    <property type="entry name" value="Homeodomain-like"/>
    <property type="match status" value="1"/>
</dbReference>
<evidence type="ECO:0000259" key="18">
    <source>
        <dbReference type="PROSITE" id="PS50110"/>
    </source>
</evidence>
<evidence type="ECO:0000256" key="12">
    <source>
        <dbReference type="ARBA" id="ARBA00023163"/>
    </source>
</evidence>
<keyword evidence="5 16" id="KW-0597">Phosphoprotein</keyword>
<keyword evidence="6" id="KW-0547">Nucleotide-binding</keyword>
<organism evidence="19 20">
    <name type="scientific">Qipengyuania vulgaris</name>
    <dbReference type="NCBI Taxonomy" id="291985"/>
    <lineage>
        <taxon>Bacteria</taxon>
        <taxon>Pseudomonadati</taxon>
        <taxon>Pseudomonadota</taxon>
        <taxon>Alphaproteobacteria</taxon>
        <taxon>Sphingomonadales</taxon>
        <taxon>Erythrobacteraceae</taxon>
        <taxon>Qipengyuania</taxon>
    </lineage>
</organism>
<dbReference type="SUPFAM" id="SSF46689">
    <property type="entry name" value="Homeodomain-like"/>
    <property type="match status" value="1"/>
</dbReference>
<keyword evidence="10" id="KW-0238">DNA-binding</keyword>
<comment type="subcellular location">
    <subcellularLocation>
        <location evidence="1">Cytoplasm</location>
    </subcellularLocation>
</comment>
<dbReference type="Gene3D" id="1.10.8.60">
    <property type="match status" value="1"/>
</dbReference>
<dbReference type="Gene3D" id="3.40.50.2300">
    <property type="match status" value="1"/>
</dbReference>
<dbReference type="Pfam" id="PF02954">
    <property type="entry name" value="HTH_8"/>
    <property type="match status" value="1"/>
</dbReference>
<dbReference type="PANTHER" id="PTHR32071">
    <property type="entry name" value="TRANSCRIPTIONAL REGULATORY PROTEIN"/>
    <property type="match status" value="1"/>
</dbReference>
<evidence type="ECO:0000256" key="16">
    <source>
        <dbReference type="PROSITE-ProRule" id="PRU00169"/>
    </source>
</evidence>
<dbReference type="RefSeq" id="WP_160727353.1">
    <property type="nucleotide sequence ID" value="NZ_WTYC01000002.1"/>
</dbReference>
<evidence type="ECO:0000256" key="11">
    <source>
        <dbReference type="ARBA" id="ARBA00023159"/>
    </source>
</evidence>
<dbReference type="EMBL" id="WTYC01000002">
    <property type="protein sequence ID" value="MXO47806.1"/>
    <property type="molecule type" value="Genomic_DNA"/>
</dbReference>
<comment type="function">
    <text evidence="15">Member of the two-component regulatory system NtrB/NtrC, which controls expression of the nitrogen-regulated (ntr) genes in response to nitrogen limitation. Phosphorylated NtrC binds directly to DNA and stimulates the formation of open promoter-sigma54-RNA polymerase complexes.</text>
</comment>
<dbReference type="Pfam" id="PF25601">
    <property type="entry name" value="AAA_lid_14"/>
    <property type="match status" value="1"/>
</dbReference>
<dbReference type="GO" id="GO:0043565">
    <property type="term" value="F:sequence-specific DNA binding"/>
    <property type="evidence" value="ECO:0007669"/>
    <property type="project" value="InterPro"/>
</dbReference>
<dbReference type="CDD" id="cd00009">
    <property type="entry name" value="AAA"/>
    <property type="match status" value="1"/>
</dbReference>
<dbReference type="Gene3D" id="3.40.50.300">
    <property type="entry name" value="P-loop containing nucleotide triphosphate hydrolases"/>
    <property type="match status" value="1"/>
</dbReference>
<keyword evidence="11" id="KW-0010">Activator</keyword>
<dbReference type="GO" id="GO:0005524">
    <property type="term" value="F:ATP binding"/>
    <property type="evidence" value="ECO:0007669"/>
    <property type="project" value="UniProtKB-KW"/>
</dbReference>
<sequence>MATDDARLLMLVDDEPAQARVISGLAGREGWRVLVMESCEAALEALCSADGFEVHTVLIDNRVAGTNACDFIRAVKSERPEIAVLMLTASSSPLLAVEAMRAGANDYLIKPVAPERLLVALDSTARFTAARDELQPLSEKLSPILEFDAMVGTDTHFRTALAKAATAARGHGHVLIEGESGTGKQMLMQTIQHSSSRAKAPMRHVHCAGLPQTTLESLLFGHEKGAIAGAFDRQEGALAACDTGTVLLAGIDALPIEIQDRLAEVLDSGIVRPTGAAHGFRIDVRILAASRRPLEMLVEDGRFSAALQEKLSATRIVMPPLRERAGDIPALTRYFLSGIGELEGMSRHSIADSGLSLLEAYDWPGNVGQLQTVLFRACVHERRESLTAHSFPHLAEMLGDADRGESKTRGLGVLLYEDDGNIRPLEEIEADVIRLAIGHYRGKMTEVARRLGIGRSTLYRKLSELGIDNAA</sequence>
<dbReference type="InterPro" id="IPR001789">
    <property type="entry name" value="Sig_transdc_resp-reg_receiver"/>
</dbReference>
<feature type="modified residue" description="4-aspartylphosphate" evidence="16">
    <location>
        <position position="60"/>
    </location>
</feature>
<evidence type="ECO:0000256" key="7">
    <source>
        <dbReference type="ARBA" id="ARBA00022840"/>
    </source>
</evidence>
<evidence type="ECO:0000256" key="2">
    <source>
        <dbReference type="ARBA" id="ARBA00019059"/>
    </source>
</evidence>
<evidence type="ECO:0000313" key="20">
    <source>
        <dbReference type="Proteomes" id="UP000448199"/>
    </source>
</evidence>
<evidence type="ECO:0000256" key="9">
    <source>
        <dbReference type="ARBA" id="ARBA00023015"/>
    </source>
</evidence>